<dbReference type="OrthoDB" id="9970237at2759"/>
<dbReference type="PANTHER" id="PTHR34651:SF1">
    <property type="entry name" value="SIMILAR TO ENSANGP00000021391"/>
    <property type="match status" value="1"/>
</dbReference>
<organism evidence="1">
    <name type="scientific">Sarcoptes scabiei</name>
    <name type="common">Itch mite</name>
    <name type="synonym">Acarus scabiei</name>
    <dbReference type="NCBI Taxonomy" id="52283"/>
    <lineage>
        <taxon>Eukaryota</taxon>
        <taxon>Metazoa</taxon>
        <taxon>Ecdysozoa</taxon>
        <taxon>Arthropoda</taxon>
        <taxon>Chelicerata</taxon>
        <taxon>Arachnida</taxon>
        <taxon>Acari</taxon>
        <taxon>Acariformes</taxon>
        <taxon>Sarcoptiformes</taxon>
        <taxon>Astigmata</taxon>
        <taxon>Psoroptidia</taxon>
        <taxon>Sarcoptoidea</taxon>
        <taxon>Sarcoptidae</taxon>
        <taxon>Sarcoptinae</taxon>
        <taxon>Sarcoptes</taxon>
    </lineage>
</organism>
<dbReference type="Proteomes" id="UP000070412">
    <property type="component" value="Unassembled WGS sequence"/>
</dbReference>
<name>A0A834VH52_SARSC</name>
<reference evidence="3" key="1">
    <citation type="journal article" date="2020" name="PLoS Negl. Trop. Dis.">
        <title>High-quality nuclear genome for Sarcoptes scabiei-A critical resource for a neglected parasite.</title>
        <authorList>
            <person name="Korhonen P.K."/>
            <person name="Gasser R.B."/>
            <person name="Ma G."/>
            <person name="Wang T."/>
            <person name="Stroehlein A.J."/>
            <person name="Young N.D."/>
            <person name="Ang C.S."/>
            <person name="Fernando D.D."/>
            <person name="Lu H.C."/>
            <person name="Taylor S."/>
            <person name="Reynolds S.L."/>
            <person name="Mofiz E."/>
            <person name="Najaraj S.H."/>
            <person name="Gowda H."/>
            <person name="Madugundu A."/>
            <person name="Renuse S."/>
            <person name="Holt D."/>
            <person name="Pandey A."/>
            <person name="Papenfuss A.T."/>
            <person name="Fischer K."/>
        </authorList>
    </citation>
    <scope>NUCLEOTIDE SEQUENCE [LARGE SCALE GENOMIC DNA]</scope>
</reference>
<accession>A0A834VH52</accession>
<dbReference type="EMBL" id="WVUK01000050">
    <property type="protein sequence ID" value="KAF7495044.1"/>
    <property type="molecule type" value="Genomic_DNA"/>
</dbReference>
<dbReference type="InterPro" id="IPR029245">
    <property type="entry name" value="DUF4528"/>
</dbReference>
<dbReference type="PANTHER" id="PTHR34651">
    <property type="entry name" value="SIMILAR TO ENSANGP00000021391"/>
    <property type="match status" value="1"/>
</dbReference>
<proteinExistence type="predicted"/>
<dbReference type="Pfam" id="PF15031">
    <property type="entry name" value="DUF4528"/>
    <property type="match status" value="1"/>
</dbReference>
<gene>
    <name evidence="1" type="ORF">SSS_2080</name>
</gene>
<dbReference type="AlphaFoldDB" id="A0A834VH52"/>
<keyword evidence="3" id="KW-1185">Reference proteome</keyword>
<reference evidence="2" key="3">
    <citation type="submission" date="2022-06" db="UniProtKB">
        <authorList>
            <consortium name="EnsemblMetazoa"/>
        </authorList>
    </citation>
    <scope>IDENTIFICATION</scope>
</reference>
<evidence type="ECO:0000313" key="2">
    <source>
        <dbReference type="EnsemblMetazoa" id="KAF7495044.1"/>
    </source>
</evidence>
<evidence type="ECO:0000313" key="1">
    <source>
        <dbReference type="EMBL" id="KAF7495044.1"/>
    </source>
</evidence>
<dbReference type="EnsemblMetazoa" id="SSS_2080s_mrna">
    <property type="protein sequence ID" value="KAF7495044.1"/>
    <property type="gene ID" value="SSS_2080"/>
</dbReference>
<evidence type="ECO:0000313" key="3">
    <source>
        <dbReference type="Proteomes" id="UP000070412"/>
    </source>
</evidence>
<sequence length="161" mass="18926">MIIFKMIKRYCASLGPKTWLLDCLGLIDWSAKATASQVLTNHLRSSNYPYWTSFFLPYKSIINDQFGWSHFNWSVERHNYHVLRLGCYPYIKYHCTRRPYQDLALENSLYTLIKCINLGIPSMIYGLSATRLAKHSQTISVAGKPKVEIFFWYKENHNSPY</sequence>
<reference evidence="1" key="2">
    <citation type="submission" date="2020-01" db="EMBL/GenBank/DDBJ databases">
        <authorList>
            <person name="Korhonen P.K.K."/>
            <person name="Guangxu M.G."/>
            <person name="Wang T.W."/>
            <person name="Stroehlein A.J.S."/>
            <person name="Young N.D."/>
            <person name="Ang C.-S.A."/>
            <person name="Fernando D.W.F."/>
            <person name="Lu H.L."/>
            <person name="Taylor S.T."/>
            <person name="Ehtesham M.E.M."/>
            <person name="Najaraj S.H.N."/>
            <person name="Harsha G.H.G."/>
            <person name="Madugundu A.M."/>
            <person name="Renuse S.R."/>
            <person name="Holt D.H."/>
            <person name="Pandey A.P."/>
            <person name="Papenfuss A.P."/>
            <person name="Gasser R.B.G."/>
            <person name="Fischer K.F."/>
        </authorList>
    </citation>
    <scope>NUCLEOTIDE SEQUENCE</scope>
    <source>
        <strain evidence="1">SSS_KF_BRIS2020</strain>
    </source>
</reference>
<protein>
    <submittedName>
        <fullName evidence="1 2">Uncharacterized protein</fullName>
    </submittedName>
</protein>